<evidence type="ECO:0000256" key="4">
    <source>
        <dbReference type="ARBA" id="ARBA00022989"/>
    </source>
</evidence>
<keyword evidence="5 7" id="KW-0472">Membrane</keyword>
<dbReference type="RefSeq" id="WP_134780080.1">
    <property type="nucleotide sequence ID" value="NZ_SPDS01000001.1"/>
</dbReference>
<comment type="caution">
    <text evidence="8">The sequence shown here is derived from an EMBL/GenBank/DDBJ whole genome shotgun (WGS) entry which is preliminary data.</text>
</comment>
<feature type="compositionally biased region" description="Basic and acidic residues" evidence="6">
    <location>
        <begin position="1"/>
        <end position="11"/>
    </location>
</feature>
<evidence type="ECO:0000313" key="9">
    <source>
        <dbReference type="Proteomes" id="UP000297638"/>
    </source>
</evidence>
<dbReference type="AlphaFoldDB" id="A0A4Y8TZY9"/>
<dbReference type="PANTHER" id="PTHR23513:SF11">
    <property type="entry name" value="STAPHYLOFERRIN A TRANSPORTER"/>
    <property type="match status" value="1"/>
</dbReference>
<dbReference type="InterPro" id="IPR011701">
    <property type="entry name" value="MFS"/>
</dbReference>
<feature type="transmembrane region" description="Helical" evidence="7">
    <location>
        <begin position="179"/>
        <end position="206"/>
    </location>
</feature>
<evidence type="ECO:0000256" key="1">
    <source>
        <dbReference type="ARBA" id="ARBA00004651"/>
    </source>
</evidence>
<feature type="transmembrane region" description="Helical" evidence="7">
    <location>
        <begin position="374"/>
        <end position="394"/>
    </location>
</feature>
<dbReference type="InterPro" id="IPR036259">
    <property type="entry name" value="MFS_trans_sf"/>
</dbReference>
<comment type="subcellular location">
    <subcellularLocation>
        <location evidence="1">Cell membrane</location>
        <topology evidence="1">Multi-pass membrane protein</topology>
    </subcellularLocation>
</comment>
<evidence type="ECO:0000256" key="7">
    <source>
        <dbReference type="SAM" id="Phobius"/>
    </source>
</evidence>
<evidence type="ECO:0000256" key="3">
    <source>
        <dbReference type="ARBA" id="ARBA00022692"/>
    </source>
</evidence>
<dbReference type="GO" id="GO:0022857">
    <property type="term" value="F:transmembrane transporter activity"/>
    <property type="evidence" value="ECO:0007669"/>
    <property type="project" value="InterPro"/>
</dbReference>
<dbReference type="Proteomes" id="UP000297638">
    <property type="component" value="Unassembled WGS sequence"/>
</dbReference>
<keyword evidence="4 7" id="KW-1133">Transmembrane helix</keyword>
<feature type="transmembrane region" description="Helical" evidence="7">
    <location>
        <begin position="251"/>
        <end position="273"/>
    </location>
</feature>
<proteinExistence type="predicted"/>
<dbReference type="CDD" id="cd06173">
    <property type="entry name" value="MFS_MefA_like"/>
    <property type="match status" value="1"/>
</dbReference>
<feature type="compositionally biased region" description="Polar residues" evidence="6">
    <location>
        <begin position="479"/>
        <end position="492"/>
    </location>
</feature>
<evidence type="ECO:0000256" key="5">
    <source>
        <dbReference type="ARBA" id="ARBA00023136"/>
    </source>
</evidence>
<feature type="transmembrane region" description="Helical" evidence="7">
    <location>
        <begin position="400"/>
        <end position="419"/>
    </location>
</feature>
<evidence type="ECO:0000256" key="2">
    <source>
        <dbReference type="ARBA" id="ARBA00022475"/>
    </source>
</evidence>
<dbReference type="Pfam" id="PF07690">
    <property type="entry name" value="MFS_1"/>
    <property type="match status" value="1"/>
</dbReference>
<evidence type="ECO:0000313" key="8">
    <source>
        <dbReference type="EMBL" id="TFH57089.1"/>
    </source>
</evidence>
<dbReference type="PANTHER" id="PTHR23513">
    <property type="entry name" value="INTEGRAL MEMBRANE EFFLUX PROTEIN-RELATED"/>
    <property type="match status" value="1"/>
</dbReference>
<sequence>MDTTQHKDSHQQAEATSTELLPPLRRQRNYRIWWLADTSALLAGSIYGFILPLVLLATTHSPVLAGTLAAVGMAARASLTLAGGSMADRADRARMMLLSGLCGAALSAALAIGSSTGSLSATVLCIAHVLMELRGGYFGSTTNAALKDVVHPKQLGRALAANQGRDSVLMLGSAPLGGLLLGLGGGVAFIVVSAVNLVAAFAGLALRRPLRAASDETRNRRYDAAHSGESVAHGILAGMRWCFSRPQLRSLLILIALANIGVNGLMTTLLYGLQQRGEAPWMIGLISTFMGAGMLLGSLAATSLIEKFRTGLLACTCLSVLGGAMFLIGFNTSLPWMATMLLLSFLSVPALNAAVAGYFMAVIPQDMSGRASSLITFMALAAMPLAPLATGVGLEWLNMGPTLTLFGLLVALAAAGAWLSPHIRNIPGTQSWASVAVSGPAEPSIPARNASTRGSRPPVRPRQHHSQFPSPYGHEPHTTQHQLPPTEQWNYL</sequence>
<dbReference type="SUPFAM" id="SSF103473">
    <property type="entry name" value="MFS general substrate transporter"/>
    <property type="match status" value="1"/>
</dbReference>
<feature type="transmembrane region" description="Helical" evidence="7">
    <location>
        <begin position="63"/>
        <end position="83"/>
    </location>
</feature>
<protein>
    <submittedName>
        <fullName evidence="8">MFS transporter</fullName>
    </submittedName>
</protein>
<accession>A0A4Y8TZY9</accession>
<keyword evidence="3 7" id="KW-0812">Transmembrane</keyword>
<dbReference type="GO" id="GO:0005886">
    <property type="term" value="C:plasma membrane"/>
    <property type="evidence" value="ECO:0007669"/>
    <property type="project" value="UniProtKB-SubCell"/>
</dbReference>
<name>A0A4Y8TZY9_9MICC</name>
<feature type="transmembrane region" description="Helical" evidence="7">
    <location>
        <begin position="279"/>
        <end position="299"/>
    </location>
</feature>
<dbReference type="EMBL" id="SPDS01000001">
    <property type="protein sequence ID" value="TFH57089.1"/>
    <property type="molecule type" value="Genomic_DNA"/>
</dbReference>
<evidence type="ECO:0000256" key="6">
    <source>
        <dbReference type="SAM" id="MobiDB-lite"/>
    </source>
</evidence>
<feature type="region of interest" description="Disordered" evidence="6">
    <location>
        <begin position="437"/>
        <end position="492"/>
    </location>
</feature>
<feature type="transmembrane region" description="Helical" evidence="7">
    <location>
        <begin position="311"/>
        <end position="330"/>
    </location>
</feature>
<feature type="transmembrane region" description="Helical" evidence="7">
    <location>
        <begin position="32"/>
        <end position="57"/>
    </location>
</feature>
<keyword evidence="2" id="KW-1003">Cell membrane</keyword>
<feature type="region of interest" description="Disordered" evidence="6">
    <location>
        <begin position="1"/>
        <end position="20"/>
    </location>
</feature>
<feature type="transmembrane region" description="Helical" evidence="7">
    <location>
        <begin position="336"/>
        <end position="362"/>
    </location>
</feature>
<organism evidence="8 9">
    <name type="scientific">Glutamicibacter arilaitensis</name>
    <dbReference type="NCBI Taxonomy" id="256701"/>
    <lineage>
        <taxon>Bacteria</taxon>
        <taxon>Bacillati</taxon>
        <taxon>Actinomycetota</taxon>
        <taxon>Actinomycetes</taxon>
        <taxon>Micrococcales</taxon>
        <taxon>Micrococcaceae</taxon>
        <taxon>Glutamicibacter</taxon>
    </lineage>
</organism>
<gene>
    <name evidence="8" type="ORF">EXY26_08855</name>
</gene>
<reference evidence="8 9" key="1">
    <citation type="submission" date="2019-03" db="EMBL/GenBank/DDBJ databases">
        <title>Glutamicibacter sp. LJH19 genome.</title>
        <authorList>
            <person name="Sinai Borker S."/>
            <person name="Kumar R."/>
        </authorList>
    </citation>
    <scope>NUCLEOTIDE SEQUENCE [LARGE SCALE GENOMIC DNA]</scope>
    <source>
        <strain evidence="8 9">LJH19</strain>
    </source>
</reference>
<dbReference type="Gene3D" id="1.20.1250.20">
    <property type="entry name" value="MFS general substrate transporter like domains"/>
    <property type="match status" value="1"/>
</dbReference>